<accession>A0A5K1JWU6</accession>
<gene>
    <name evidence="1" type="primary">D2E9X0</name>
</gene>
<keyword evidence="1" id="KW-0808">Transferase</keyword>
<protein>
    <submittedName>
        <fullName evidence="1">Reducing polyketide synthase DEP5 )</fullName>
        <ecNumber evidence="1">2.3.1.-</ecNumber>
    </submittedName>
</protein>
<dbReference type="EC" id="2.3.1.-" evidence="1"/>
<dbReference type="AlphaFoldDB" id="A0A5K1JWU6"/>
<name>A0A5K1JWU6_9APHY</name>
<dbReference type="EMBL" id="LR725708">
    <property type="protein sequence ID" value="VWO96525.1"/>
    <property type="molecule type" value="Genomic_DNA"/>
</dbReference>
<organism evidence="1">
    <name type="scientific">Ganoderma boninense</name>
    <dbReference type="NCBI Taxonomy" id="34458"/>
    <lineage>
        <taxon>Eukaryota</taxon>
        <taxon>Fungi</taxon>
        <taxon>Dikarya</taxon>
        <taxon>Basidiomycota</taxon>
        <taxon>Agaricomycotina</taxon>
        <taxon>Agaricomycetes</taxon>
        <taxon>Polyporales</taxon>
        <taxon>Polyporaceae</taxon>
        <taxon>Ganoderma</taxon>
    </lineage>
</organism>
<reference evidence="1" key="1">
    <citation type="submission" date="2019-10" db="EMBL/GenBank/DDBJ databases">
        <authorList>
            <person name="Nor Muhammad N."/>
        </authorList>
    </citation>
    <scope>NUCLEOTIDE SEQUENCE</scope>
</reference>
<sequence>MSPLNSDFDALIATLHPHIIMSLYNFELKPPRSLRSRNLQKDRRDLQMLAQAFASLFRFHPQCDAAAVAVRFTKPEHTSFSICLSPSTPADFHSTLDKWLAHLTALLRVDESEFKGDLNASGYQEDSLSSSEEQFVLHAYKVCYPAMHQLIADHGFGDWKIFVEEEMTVPRRSYWVPIGEQY</sequence>
<dbReference type="GO" id="GO:0016746">
    <property type="term" value="F:acyltransferase activity"/>
    <property type="evidence" value="ECO:0007669"/>
    <property type="project" value="UniProtKB-KW"/>
</dbReference>
<proteinExistence type="predicted"/>
<keyword evidence="1" id="KW-0012">Acyltransferase</keyword>
<evidence type="ECO:0000313" key="1">
    <source>
        <dbReference type="EMBL" id="VWO96525.1"/>
    </source>
</evidence>